<organism evidence="1 2">
    <name type="scientific">Meloidogyne incognita</name>
    <name type="common">Southern root-knot nematode worm</name>
    <name type="synonym">Oxyuris incognita</name>
    <dbReference type="NCBI Taxonomy" id="6306"/>
    <lineage>
        <taxon>Eukaryota</taxon>
        <taxon>Metazoa</taxon>
        <taxon>Ecdysozoa</taxon>
        <taxon>Nematoda</taxon>
        <taxon>Chromadorea</taxon>
        <taxon>Rhabditida</taxon>
        <taxon>Tylenchina</taxon>
        <taxon>Tylenchomorpha</taxon>
        <taxon>Tylenchoidea</taxon>
        <taxon>Meloidogynidae</taxon>
        <taxon>Meloidogyninae</taxon>
        <taxon>Meloidogyne</taxon>
        <taxon>Meloidogyne incognita group</taxon>
    </lineage>
</organism>
<accession>A0A914M8C7</accession>
<reference evidence="2" key="1">
    <citation type="submission" date="2022-11" db="UniProtKB">
        <authorList>
            <consortium name="WormBaseParasite"/>
        </authorList>
    </citation>
    <scope>IDENTIFICATION</scope>
</reference>
<keyword evidence="1" id="KW-1185">Reference proteome</keyword>
<proteinExistence type="predicted"/>
<dbReference type="AlphaFoldDB" id="A0A914M8C7"/>
<protein>
    <submittedName>
        <fullName evidence="2">Uncharacterized protein</fullName>
    </submittedName>
</protein>
<dbReference type="Proteomes" id="UP000887563">
    <property type="component" value="Unplaced"/>
</dbReference>
<dbReference type="WBParaSite" id="Minc3s01430g23746">
    <property type="protein sequence ID" value="Minc3s01430g23746"/>
    <property type="gene ID" value="Minc3s01430g23746"/>
</dbReference>
<evidence type="ECO:0000313" key="1">
    <source>
        <dbReference type="Proteomes" id="UP000887563"/>
    </source>
</evidence>
<name>A0A914M8C7_MELIC</name>
<evidence type="ECO:0000313" key="2">
    <source>
        <dbReference type="WBParaSite" id="Minc3s01430g23746"/>
    </source>
</evidence>
<sequence>MSLHRLFQKPLARVRISTTSSAGVEISFSGGPSRSSLSTTFFFSAILCRMASAETSLFTSLPLTSSNMSPGKMNCAATLLGSMFETMIYPNWKVFSPSDLQDDEIVARPFPDLCDLEVDHSEVVVPAETDEQRFGLNARMLGCCREVFCRVYGLKN</sequence>